<organism evidence="1 2">
    <name type="scientific">Flavisphingopyxis soli</name>
    <dbReference type="NCBI Taxonomy" id="2601267"/>
    <lineage>
        <taxon>Bacteria</taxon>
        <taxon>Pseudomonadati</taxon>
        <taxon>Pseudomonadota</taxon>
        <taxon>Alphaproteobacteria</taxon>
        <taxon>Sphingomonadales</taxon>
        <taxon>Sphingopyxidaceae</taxon>
        <taxon>Flavisphingopyxis</taxon>
    </lineage>
</organism>
<gene>
    <name evidence="1" type="ORF">FSZ31_03145</name>
</gene>
<dbReference type="Pfam" id="PF10094">
    <property type="entry name" value="DUF2332"/>
    <property type="match status" value="1"/>
</dbReference>
<dbReference type="AlphaFoldDB" id="A0A5C6UNP7"/>
<keyword evidence="2" id="KW-1185">Reference proteome</keyword>
<dbReference type="Proteomes" id="UP000321129">
    <property type="component" value="Unassembled WGS sequence"/>
</dbReference>
<accession>A0A5C6UNP7</accession>
<dbReference type="PIRSF" id="PIRSF012608">
    <property type="entry name" value="UCP012608"/>
    <property type="match status" value="1"/>
</dbReference>
<dbReference type="EMBL" id="VOPY01000001">
    <property type="protein sequence ID" value="TXC73741.1"/>
    <property type="molecule type" value="Genomic_DNA"/>
</dbReference>
<evidence type="ECO:0000313" key="2">
    <source>
        <dbReference type="Proteomes" id="UP000321129"/>
    </source>
</evidence>
<dbReference type="RefSeq" id="WP_147121578.1">
    <property type="nucleotide sequence ID" value="NZ_VOPY01000001.1"/>
</dbReference>
<sequence>MTSPDDVRAAFANQVAYCEANGAPITGAIVAGIAAAIDDDSVFGQRVLGWQGAPLADALPLRCAAGFHALHLAGKAPELDQAYAGVARDLAVRKAIATIIAERGYALLPWLDSPPQTNEAGRSAGFIAALLWLAEQGLPARFALHEIGSSAGINLMLDRYRYDLGGVIVGPADAAMQFAPDWRGSPPPDQHIAILGAKGCDAAPVDLTDPAQADRLRAYIWPEHKERFARFEAAIVEAQRAALDLVRADAADFVEAMLAAPQQAGTTRVLMHSIVWQYVPEASRERVKVAMAAAGARATPDAPLAWIMLEANRTNFRHELRVQHWPAVPDWTQLATAHAHGAWIEWDAG</sequence>
<protein>
    <submittedName>
        <fullName evidence="1">DUF2332 domain-containing protein</fullName>
    </submittedName>
</protein>
<reference evidence="1 2" key="1">
    <citation type="submission" date="2019-08" db="EMBL/GenBank/DDBJ databases">
        <title>Sphingorhabdus soil sp. nov., isolated from arctic soil.</title>
        <authorList>
            <person name="Liu Y."/>
        </authorList>
    </citation>
    <scope>NUCLEOTIDE SEQUENCE [LARGE SCALE GENOMIC DNA]</scope>
    <source>
        <strain evidence="1 2">D-2Q-5-6</strain>
    </source>
</reference>
<comment type="caution">
    <text evidence="1">The sequence shown here is derived from an EMBL/GenBank/DDBJ whole genome shotgun (WGS) entry which is preliminary data.</text>
</comment>
<name>A0A5C6UNP7_9SPHN</name>
<dbReference type="OrthoDB" id="7666987at2"/>
<proteinExistence type="predicted"/>
<dbReference type="InterPro" id="IPR011200">
    <property type="entry name" value="UCP012608"/>
</dbReference>
<evidence type="ECO:0000313" key="1">
    <source>
        <dbReference type="EMBL" id="TXC73741.1"/>
    </source>
</evidence>